<dbReference type="CDD" id="cd08504">
    <property type="entry name" value="PBP2_OppA"/>
    <property type="match status" value="1"/>
</dbReference>
<evidence type="ECO:0000256" key="3">
    <source>
        <dbReference type="ARBA" id="ARBA00022448"/>
    </source>
</evidence>
<keyword evidence="4 5" id="KW-0732">Signal</keyword>
<dbReference type="SUPFAM" id="SSF53850">
    <property type="entry name" value="Periplasmic binding protein-like II"/>
    <property type="match status" value="1"/>
</dbReference>
<dbReference type="GO" id="GO:0015833">
    <property type="term" value="P:peptide transport"/>
    <property type="evidence" value="ECO:0007669"/>
    <property type="project" value="TreeGrafter"/>
</dbReference>
<evidence type="ECO:0000259" key="6">
    <source>
        <dbReference type="Pfam" id="PF00496"/>
    </source>
</evidence>
<dbReference type="InterPro" id="IPR039424">
    <property type="entry name" value="SBP_5"/>
</dbReference>
<gene>
    <name evidence="7" type="ORF">KTC_06640</name>
</gene>
<name>A0A455SBS0_9CHLR</name>
<organism evidence="7">
    <name type="scientific">Thermosporothrix sp. COM3</name>
    <dbReference type="NCBI Taxonomy" id="2490863"/>
    <lineage>
        <taxon>Bacteria</taxon>
        <taxon>Bacillati</taxon>
        <taxon>Chloroflexota</taxon>
        <taxon>Ktedonobacteria</taxon>
        <taxon>Ktedonobacterales</taxon>
        <taxon>Thermosporotrichaceae</taxon>
        <taxon>Thermosporothrix</taxon>
    </lineage>
</organism>
<evidence type="ECO:0000313" key="7">
    <source>
        <dbReference type="EMBL" id="BBH85913.1"/>
    </source>
</evidence>
<keyword evidence="3" id="KW-0813">Transport</keyword>
<feature type="domain" description="Solute-binding protein family 5" evidence="6">
    <location>
        <begin position="88"/>
        <end position="478"/>
    </location>
</feature>
<evidence type="ECO:0000256" key="4">
    <source>
        <dbReference type="ARBA" id="ARBA00022729"/>
    </source>
</evidence>
<sequence>MRRRTYTLLSFALCVLALLVAACGGNPTTPNNQTSGDKAPDNKQIYIYPESGVEDIATLDPALVNDTASADSVGQLFASLITLNDDLKIVGDLAQDWSVGQDGVTWTFKLRDGLKYNNGKPITAADIAYSMDRYLQPATKAPQASSLDMIKGYDDLMKGKIKSIIGVGIMAPDPRTVVIVTSQDVSAYFLSNIAGHGGTVPLEKDLVEKYGNRWTEHLDEGNVSGPWLLHKYNRKVDIQFVPNPNYYGPKPQLKKLVIAFYKDRGVDYRAYQSGQLHTATVPAPNIAKAREQKNEFRQVLNQVISYYSMNYLVKPFDNIKIRQAFALAINKDALVHNVYRDNGIPTFHLVPQRNPGYNPDLTGPAGVTSTKGDPQKAKQLLEEGMKEAGYTRDTFPQISMTVSKISKDIDNEIAAVQQMWKDVLGIEVKLNVVDFNKLVADLPSMINNSKGPQMWRLAWSAGTPDPRYWTTFLWAKGSTSNYENYGQNSSTTAKEQQANQEAMAKADVNRNSEERLKQYHQIEQQLVNDVVWIPIYQPYSAVLFKPCVKGMPKEATGLVPYSHDWSQVYISNSGSCPNVSKYQ</sequence>
<dbReference type="InterPro" id="IPR000914">
    <property type="entry name" value="SBP_5_dom"/>
</dbReference>
<comment type="similarity">
    <text evidence="2">Belongs to the bacterial solute-binding protein 5 family.</text>
</comment>
<dbReference type="AlphaFoldDB" id="A0A455SBS0"/>
<dbReference type="Pfam" id="PF00496">
    <property type="entry name" value="SBP_bac_5"/>
    <property type="match status" value="1"/>
</dbReference>
<dbReference type="PIRSF" id="PIRSF002741">
    <property type="entry name" value="MppA"/>
    <property type="match status" value="1"/>
</dbReference>
<dbReference type="EMBL" id="AP019376">
    <property type="protein sequence ID" value="BBH85913.1"/>
    <property type="molecule type" value="Genomic_DNA"/>
</dbReference>
<dbReference type="PANTHER" id="PTHR30290">
    <property type="entry name" value="PERIPLASMIC BINDING COMPONENT OF ABC TRANSPORTER"/>
    <property type="match status" value="1"/>
</dbReference>
<dbReference type="Gene3D" id="3.90.76.10">
    <property type="entry name" value="Dipeptide-binding Protein, Domain 1"/>
    <property type="match status" value="1"/>
</dbReference>
<dbReference type="GO" id="GO:1904680">
    <property type="term" value="F:peptide transmembrane transporter activity"/>
    <property type="evidence" value="ECO:0007669"/>
    <property type="project" value="TreeGrafter"/>
</dbReference>
<dbReference type="Gene3D" id="3.40.190.10">
    <property type="entry name" value="Periplasmic binding protein-like II"/>
    <property type="match status" value="1"/>
</dbReference>
<proteinExistence type="inferred from homology"/>
<feature type="signal peptide" evidence="5">
    <location>
        <begin position="1"/>
        <end position="22"/>
    </location>
</feature>
<reference evidence="7" key="1">
    <citation type="submission" date="2018-12" db="EMBL/GenBank/DDBJ databases">
        <title>Novel natural products biosynthetic potential of the class Ktedonobacteria.</title>
        <authorList>
            <person name="Zheng Y."/>
            <person name="Saitou A."/>
            <person name="Wang C.M."/>
            <person name="Toyoda A."/>
            <person name="Minakuchi Y."/>
            <person name="Sekiguchi Y."/>
            <person name="Ueda K."/>
            <person name="Takano H."/>
            <person name="Sakai Y."/>
            <person name="Yokota A."/>
            <person name="Yabe S."/>
        </authorList>
    </citation>
    <scope>NUCLEOTIDE SEQUENCE</scope>
    <source>
        <strain evidence="7">COM3</strain>
    </source>
</reference>
<dbReference type="GO" id="GO:0042597">
    <property type="term" value="C:periplasmic space"/>
    <property type="evidence" value="ECO:0007669"/>
    <property type="project" value="UniProtKB-ARBA"/>
</dbReference>
<feature type="chain" id="PRO_5019789854" evidence="5">
    <location>
        <begin position="23"/>
        <end position="583"/>
    </location>
</feature>
<evidence type="ECO:0000256" key="5">
    <source>
        <dbReference type="SAM" id="SignalP"/>
    </source>
</evidence>
<comment type="subcellular location">
    <subcellularLocation>
        <location evidence="1">Cell envelope</location>
    </subcellularLocation>
</comment>
<evidence type="ECO:0000256" key="2">
    <source>
        <dbReference type="ARBA" id="ARBA00005695"/>
    </source>
</evidence>
<dbReference type="PANTHER" id="PTHR30290:SF10">
    <property type="entry name" value="PERIPLASMIC OLIGOPEPTIDE-BINDING PROTEIN-RELATED"/>
    <property type="match status" value="1"/>
</dbReference>
<protein>
    <submittedName>
        <fullName evidence="7">ABC transporter substrate-binding protein</fullName>
    </submittedName>
</protein>
<dbReference type="PROSITE" id="PS51257">
    <property type="entry name" value="PROKAR_LIPOPROTEIN"/>
    <property type="match status" value="1"/>
</dbReference>
<accession>A0A455SBS0</accession>
<evidence type="ECO:0000256" key="1">
    <source>
        <dbReference type="ARBA" id="ARBA00004196"/>
    </source>
</evidence>
<dbReference type="GO" id="GO:0043190">
    <property type="term" value="C:ATP-binding cassette (ABC) transporter complex"/>
    <property type="evidence" value="ECO:0007669"/>
    <property type="project" value="InterPro"/>
</dbReference>
<dbReference type="InterPro" id="IPR030678">
    <property type="entry name" value="Peptide/Ni-bd"/>
</dbReference>
<dbReference type="Gene3D" id="3.10.105.10">
    <property type="entry name" value="Dipeptide-binding Protein, Domain 3"/>
    <property type="match status" value="1"/>
</dbReference>
<dbReference type="GO" id="GO:0030313">
    <property type="term" value="C:cell envelope"/>
    <property type="evidence" value="ECO:0007669"/>
    <property type="project" value="UniProtKB-SubCell"/>
</dbReference>